<accession>A0A224YKR6</accession>
<sequence length="114" mass="13306">MAPSACCHIVVRTLFSFPYHLRTIATDNAWMELIITQPSVIHLGSLVQCKKSHRLYWLTRKREAQDYLYSLPLVTLCAARESYVRARVRISCILWASLFRNCYHLVFMIGQQQS</sequence>
<proteinExistence type="predicted"/>
<dbReference type="EMBL" id="GFPF01003234">
    <property type="protein sequence ID" value="MAA14380.1"/>
    <property type="molecule type" value="Transcribed_RNA"/>
</dbReference>
<reference evidence="1" key="1">
    <citation type="journal article" date="2017" name="Parasit. Vectors">
        <title>Sialotranscriptomics of Rhipicephalus zambeziensis reveals intricate expression profiles of secretory proteins and suggests tight temporal transcriptional regulation during blood-feeding.</title>
        <authorList>
            <person name="de Castro M.H."/>
            <person name="de Klerk D."/>
            <person name="Pienaar R."/>
            <person name="Rees D.J.G."/>
            <person name="Mans B.J."/>
        </authorList>
    </citation>
    <scope>NUCLEOTIDE SEQUENCE</scope>
    <source>
        <tissue evidence="1">Salivary glands</tissue>
    </source>
</reference>
<organism evidence="1">
    <name type="scientific">Rhipicephalus zambeziensis</name>
    <dbReference type="NCBI Taxonomy" id="60191"/>
    <lineage>
        <taxon>Eukaryota</taxon>
        <taxon>Metazoa</taxon>
        <taxon>Ecdysozoa</taxon>
        <taxon>Arthropoda</taxon>
        <taxon>Chelicerata</taxon>
        <taxon>Arachnida</taxon>
        <taxon>Acari</taxon>
        <taxon>Parasitiformes</taxon>
        <taxon>Ixodida</taxon>
        <taxon>Ixodoidea</taxon>
        <taxon>Ixodidae</taxon>
        <taxon>Rhipicephalinae</taxon>
        <taxon>Rhipicephalus</taxon>
        <taxon>Rhipicephalus</taxon>
    </lineage>
</organism>
<evidence type="ECO:0000313" key="1">
    <source>
        <dbReference type="EMBL" id="MAA14380.1"/>
    </source>
</evidence>
<name>A0A224YKR6_9ACAR</name>
<dbReference type="AlphaFoldDB" id="A0A224YKR6"/>
<protein>
    <submittedName>
        <fullName evidence="1">Uncharacterized protein</fullName>
    </submittedName>
</protein>